<feature type="domain" description="Carbohydrate kinase PfkB" evidence="4">
    <location>
        <begin position="3"/>
        <end position="315"/>
    </location>
</feature>
<dbReference type="Proteomes" id="UP000605259">
    <property type="component" value="Unassembled WGS sequence"/>
</dbReference>
<accession>A0A917AWZ9</accession>
<keyword evidence="2" id="KW-0808">Transferase</keyword>
<comment type="similarity">
    <text evidence="1">Belongs to the carbohydrate kinase PfkB family.</text>
</comment>
<dbReference type="GO" id="GO:0016301">
    <property type="term" value="F:kinase activity"/>
    <property type="evidence" value="ECO:0007669"/>
    <property type="project" value="UniProtKB-KW"/>
</dbReference>
<evidence type="ECO:0000259" key="4">
    <source>
        <dbReference type="Pfam" id="PF00294"/>
    </source>
</evidence>
<dbReference type="PANTHER" id="PTHR43320">
    <property type="entry name" value="SUGAR KINASE"/>
    <property type="match status" value="1"/>
</dbReference>
<name>A0A917AWZ9_9BACI</name>
<dbReference type="Gene3D" id="3.40.1190.20">
    <property type="match status" value="1"/>
</dbReference>
<proteinExistence type="inferred from homology"/>
<dbReference type="InterPro" id="IPR011611">
    <property type="entry name" value="PfkB_dom"/>
</dbReference>
<evidence type="ECO:0000256" key="1">
    <source>
        <dbReference type="ARBA" id="ARBA00010688"/>
    </source>
</evidence>
<gene>
    <name evidence="5" type="primary">kdgK</name>
    <name evidence="5" type="ORF">GCM10007140_33160</name>
</gene>
<sequence>MRNKVAAFGEVMMRLQVPNYKKLEQSRTLDYLFSGTGVNILSAVSRYGHGTELLTKLPDNNLGDAALSYIRSLGVGTSHVLRGEEYLGIYFLENGFGVRGTSVTYTNRKDSSFCRARKEEYEYDTLLEGVTLIHFCGISLAVTPNVRETVLMLAREAKKRNITVCFDCNYRPKLWDSYEQAKALYEEMLELADICLMTEKDAIHILGMETAEIEREKQLEDLLPQVAATYNIHTIAGTMRETISTTVQKLTGFIVQDGAIAYSQSHTFDVFDRIGGGDGYTSGIIHGYMMQWPKEKIAEFSIASAILAHTTYGDSPVASLREVEAFMNGAFQELER</sequence>
<dbReference type="Pfam" id="PF00294">
    <property type="entry name" value="PfkB"/>
    <property type="match status" value="1"/>
</dbReference>
<comment type="caution">
    <text evidence="5">The sequence shown here is derived from an EMBL/GenBank/DDBJ whole genome shotgun (WGS) entry which is preliminary data.</text>
</comment>
<evidence type="ECO:0000256" key="2">
    <source>
        <dbReference type="ARBA" id="ARBA00022679"/>
    </source>
</evidence>
<dbReference type="EMBL" id="BMFK01000004">
    <property type="protein sequence ID" value="GGE80986.1"/>
    <property type="molecule type" value="Genomic_DNA"/>
</dbReference>
<evidence type="ECO:0000313" key="5">
    <source>
        <dbReference type="EMBL" id="GGE80986.1"/>
    </source>
</evidence>
<protein>
    <submittedName>
        <fullName evidence="5">2-dehydro-3-deoxygluconokinase</fullName>
    </submittedName>
</protein>
<reference evidence="5" key="2">
    <citation type="submission" date="2020-09" db="EMBL/GenBank/DDBJ databases">
        <authorList>
            <person name="Sun Q."/>
            <person name="Zhou Y."/>
        </authorList>
    </citation>
    <scope>NUCLEOTIDE SEQUENCE</scope>
    <source>
        <strain evidence="5">CGMCC 1.12698</strain>
    </source>
</reference>
<evidence type="ECO:0000313" key="6">
    <source>
        <dbReference type="Proteomes" id="UP000605259"/>
    </source>
</evidence>
<dbReference type="PANTHER" id="PTHR43320:SF2">
    <property type="entry name" value="2-DEHYDRO-3-DEOXYGLUCONOKINASE_2-DEHYDRO-3-DEOXYGALACTONOKINASE"/>
    <property type="match status" value="1"/>
</dbReference>
<dbReference type="SUPFAM" id="SSF53613">
    <property type="entry name" value="Ribokinase-like"/>
    <property type="match status" value="1"/>
</dbReference>
<reference evidence="5" key="1">
    <citation type="journal article" date="2014" name="Int. J. Syst. Evol. Microbiol.">
        <title>Complete genome sequence of Corynebacterium casei LMG S-19264T (=DSM 44701T), isolated from a smear-ripened cheese.</title>
        <authorList>
            <consortium name="US DOE Joint Genome Institute (JGI-PGF)"/>
            <person name="Walter F."/>
            <person name="Albersmeier A."/>
            <person name="Kalinowski J."/>
            <person name="Ruckert C."/>
        </authorList>
    </citation>
    <scope>NUCLEOTIDE SEQUENCE</scope>
    <source>
        <strain evidence="5">CGMCC 1.12698</strain>
    </source>
</reference>
<keyword evidence="6" id="KW-1185">Reference proteome</keyword>
<dbReference type="InterPro" id="IPR052700">
    <property type="entry name" value="Carb_kinase_PfkB-like"/>
</dbReference>
<evidence type="ECO:0000256" key="3">
    <source>
        <dbReference type="ARBA" id="ARBA00022777"/>
    </source>
</evidence>
<dbReference type="RefSeq" id="WP_188389607.1">
    <property type="nucleotide sequence ID" value="NZ_BMFK01000004.1"/>
</dbReference>
<keyword evidence="3" id="KW-0418">Kinase</keyword>
<organism evidence="5 6">
    <name type="scientific">Priestia taiwanensis</name>
    <dbReference type="NCBI Taxonomy" id="1347902"/>
    <lineage>
        <taxon>Bacteria</taxon>
        <taxon>Bacillati</taxon>
        <taxon>Bacillota</taxon>
        <taxon>Bacilli</taxon>
        <taxon>Bacillales</taxon>
        <taxon>Bacillaceae</taxon>
        <taxon>Priestia</taxon>
    </lineage>
</organism>
<dbReference type="InterPro" id="IPR029056">
    <property type="entry name" value="Ribokinase-like"/>
</dbReference>
<dbReference type="CDD" id="cd01166">
    <property type="entry name" value="KdgK"/>
    <property type="match status" value="1"/>
</dbReference>
<dbReference type="AlphaFoldDB" id="A0A917AWZ9"/>